<dbReference type="CDD" id="cd07185">
    <property type="entry name" value="OmpA_C-like"/>
    <property type="match status" value="1"/>
</dbReference>
<evidence type="ECO:0000313" key="13">
    <source>
        <dbReference type="Proteomes" id="UP000254330"/>
    </source>
</evidence>
<evidence type="ECO:0000313" key="12">
    <source>
        <dbReference type="EMBL" id="TDR38806.1"/>
    </source>
</evidence>
<dbReference type="Proteomes" id="UP000294641">
    <property type="component" value="Unassembled WGS sequence"/>
</dbReference>
<dbReference type="Pfam" id="PF13677">
    <property type="entry name" value="MotB_plug"/>
    <property type="match status" value="1"/>
</dbReference>
<evidence type="ECO:0000256" key="2">
    <source>
        <dbReference type="ARBA" id="ARBA00008914"/>
    </source>
</evidence>
<evidence type="ECO:0000256" key="3">
    <source>
        <dbReference type="ARBA" id="ARBA00022475"/>
    </source>
</evidence>
<reference evidence="11 13" key="1">
    <citation type="submission" date="2018-06" db="EMBL/GenBank/DDBJ databases">
        <authorList>
            <consortium name="Pathogen Informatics"/>
            <person name="Doyle S."/>
        </authorList>
    </citation>
    <scope>NUCLEOTIDE SEQUENCE [LARGE SCALE GENOMIC DNA]</scope>
    <source>
        <strain evidence="11 13">NCTC10597</strain>
    </source>
</reference>
<dbReference type="PROSITE" id="PS51123">
    <property type="entry name" value="OMPA_2"/>
    <property type="match status" value="1"/>
</dbReference>
<keyword evidence="4 9" id="KW-0812">Transmembrane</keyword>
<dbReference type="EMBL" id="SNZG01000014">
    <property type="protein sequence ID" value="TDR38806.1"/>
    <property type="molecule type" value="Genomic_DNA"/>
</dbReference>
<feature type="domain" description="OmpA-like" evidence="10">
    <location>
        <begin position="130"/>
        <end position="253"/>
    </location>
</feature>
<evidence type="ECO:0000256" key="6">
    <source>
        <dbReference type="ARBA" id="ARBA00023136"/>
    </source>
</evidence>
<keyword evidence="5 9" id="KW-1133">Transmembrane helix</keyword>
<dbReference type="EMBL" id="UGNP01000001">
    <property type="protein sequence ID" value="STX10712.1"/>
    <property type="molecule type" value="Genomic_DNA"/>
</dbReference>
<evidence type="ECO:0000256" key="7">
    <source>
        <dbReference type="PROSITE-ProRule" id="PRU00473"/>
    </source>
</evidence>
<dbReference type="InterPro" id="IPR006665">
    <property type="entry name" value="OmpA-like"/>
</dbReference>
<evidence type="ECO:0000256" key="5">
    <source>
        <dbReference type="ARBA" id="ARBA00022989"/>
    </source>
</evidence>
<keyword evidence="6 7" id="KW-0472">Membrane</keyword>
<keyword evidence="8" id="KW-0175">Coiled coil</keyword>
<comment type="similarity">
    <text evidence="2">Belongs to the MotB family.</text>
</comment>
<feature type="coiled-coil region" evidence="8">
    <location>
        <begin position="90"/>
        <end position="117"/>
    </location>
</feature>
<dbReference type="AlphaFoldDB" id="A0A8B4QDD7"/>
<feature type="transmembrane region" description="Helical" evidence="9">
    <location>
        <begin position="32"/>
        <end position="51"/>
    </location>
</feature>
<dbReference type="Pfam" id="PF00691">
    <property type="entry name" value="OmpA"/>
    <property type="match status" value="1"/>
</dbReference>
<proteinExistence type="inferred from homology"/>
<organism evidence="11 13">
    <name type="scientific">Kurthia zopfii</name>
    <dbReference type="NCBI Taxonomy" id="1650"/>
    <lineage>
        <taxon>Bacteria</taxon>
        <taxon>Bacillati</taxon>
        <taxon>Bacillota</taxon>
        <taxon>Bacilli</taxon>
        <taxon>Bacillales</taxon>
        <taxon>Caryophanaceae</taxon>
        <taxon>Kurthia</taxon>
    </lineage>
</organism>
<dbReference type="Gene3D" id="3.30.1330.60">
    <property type="entry name" value="OmpA-like domain"/>
    <property type="match status" value="1"/>
</dbReference>
<dbReference type="GO" id="GO:0005886">
    <property type="term" value="C:plasma membrane"/>
    <property type="evidence" value="ECO:0007669"/>
    <property type="project" value="UniProtKB-SubCell"/>
</dbReference>
<evidence type="ECO:0000313" key="14">
    <source>
        <dbReference type="Proteomes" id="UP000294641"/>
    </source>
</evidence>
<comment type="caution">
    <text evidence="11">The sequence shown here is derived from an EMBL/GenBank/DDBJ whole genome shotgun (WGS) entry which is preliminary data.</text>
</comment>
<keyword evidence="14" id="KW-1185">Reference proteome</keyword>
<dbReference type="InterPro" id="IPR036737">
    <property type="entry name" value="OmpA-like_sf"/>
</dbReference>
<evidence type="ECO:0000259" key="10">
    <source>
        <dbReference type="PROSITE" id="PS51123"/>
    </source>
</evidence>
<comment type="subcellular location">
    <subcellularLocation>
        <location evidence="1">Cell membrane</location>
        <topology evidence="1">Single-pass membrane protein</topology>
    </subcellularLocation>
</comment>
<evidence type="ECO:0000256" key="8">
    <source>
        <dbReference type="SAM" id="Coils"/>
    </source>
</evidence>
<evidence type="ECO:0000256" key="1">
    <source>
        <dbReference type="ARBA" id="ARBA00004162"/>
    </source>
</evidence>
<protein>
    <submittedName>
        <fullName evidence="11">Chemotaxis protein MotB</fullName>
    </submittedName>
</protein>
<accession>A0A8B4QDD7</accession>
<dbReference type="InterPro" id="IPR050330">
    <property type="entry name" value="Bact_OuterMem_StrucFunc"/>
</dbReference>
<dbReference type="PANTHER" id="PTHR30329:SF21">
    <property type="entry name" value="LIPOPROTEIN YIAD-RELATED"/>
    <property type="match status" value="1"/>
</dbReference>
<dbReference type="Proteomes" id="UP000254330">
    <property type="component" value="Unassembled WGS sequence"/>
</dbReference>
<evidence type="ECO:0000256" key="4">
    <source>
        <dbReference type="ARBA" id="ARBA00022692"/>
    </source>
</evidence>
<evidence type="ECO:0000313" key="11">
    <source>
        <dbReference type="EMBL" id="STX10712.1"/>
    </source>
</evidence>
<dbReference type="SUPFAM" id="SSF103088">
    <property type="entry name" value="OmpA-like"/>
    <property type="match status" value="1"/>
</dbReference>
<dbReference type="PANTHER" id="PTHR30329">
    <property type="entry name" value="STATOR ELEMENT OF FLAGELLAR MOTOR COMPLEX"/>
    <property type="match status" value="1"/>
</dbReference>
<name>A0A8B4QDD7_9BACL</name>
<sequence length="264" mass="29342">MLKYWTKAGQMALAKRAKKHKKHEEHIPESWLIPYADILTLLLALFIVLFASSSVDVKKLAQLSAVFNTVFDGGSGVMDNPSPIESQNPVSQQMSAYEEDQRQLEEIESDVEQFIAEKELEGKFDTKMTEDGLLVTIKASVLFSPGKAEIMPEYHYIAKDLSKVLNLEPKRSVVVSGYTDTVPSTGGVYASNWELSAMRAVNFLTLLVNSNSKLDPAFFSAKGYGENNPVASNKTEDGKAKNRRVEVLVKPLVKEDGSSYEEKK</sequence>
<evidence type="ECO:0000256" key="9">
    <source>
        <dbReference type="SAM" id="Phobius"/>
    </source>
</evidence>
<reference evidence="12 14" key="2">
    <citation type="submission" date="2019-03" db="EMBL/GenBank/DDBJ databases">
        <title>Genomic Encyclopedia of Type Strains, Phase IV (KMG-IV): sequencing the most valuable type-strain genomes for metagenomic binning, comparative biology and taxonomic classification.</title>
        <authorList>
            <person name="Goeker M."/>
        </authorList>
    </citation>
    <scope>NUCLEOTIDE SEQUENCE [LARGE SCALE GENOMIC DNA]</scope>
    <source>
        <strain evidence="12 14">DSM 20580</strain>
    </source>
</reference>
<dbReference type="InterPro" id="IPR025713">
    <property type="entry name" value="MotB-like_N_dom"/>
</dbReference>
<keyword evidence="3" id="KW-1003">Cell membrane</keyword>
<gene>
    <name evidence="11" type="primary">motB</name>
    <name evidence="12" type="ORF">DFR61_11425</name>
    <name evidence="11" type="ORF">NCTC10597_02483</name>
</gene>